<reference evidence="1 2" key="1">
    <citation type="journal article" date="2006" name="J. Bacteriol.">
        <title>The genome sequence of the obligately chemolithoautotrophic, facultatively anaerobic bacterium Thiobacillus denitrificans.</title>
        <authorList>
            <person name="Beller H.R."/>
            <person name="Chain P.S."/>
            <person name="Letain T.E."/>
            <person name="Chakicherla A."/>
            <person name="Larimer F.W."/>
            <person name="Richardson P.M."/>
            <person name="Coleman M.A."/>
            <person name="Wood A.P."/>
            <person name="Kelly D.P."/>
        </authorList>
    </citation>
    <scope>NUCLEOTIDE SEQUENCE [LARGE SCALE GENOMIC DNA]</scope>
    <source>
        <strain evidence="1 2">ATCC 25259</strain>
    </source>
</reference>
<accession>Q3SG92</accession>
<organism evidence="1 2">
    <name type="scientific">Thiobacillus denitrificans (strain ATCC 25259 / T1)</name>
    <dbReference type="NCBI Taxonomy" id="292415"/>
    <lineage>
        <taxon>Bacteria</taxon>
        <taxon>Pseudomonadati</taxon>
        <taxon>Pseudomonadota</taxon>
        <taxon>Betaproteobacteria</taxon>
        <taxon>Nitrosomonadales</taxon>
        <taxon>Thiobacillaceae</taxon>
        <taxon>Thiobacillus</taxon>
    </lineage>
</organism>
<dbReference type="STRING" id="292415.Tbd_2405"/>
<dbReference type="EMBL" id="CP000116">
    <property type="protein sequence ID" value="AAZ98358.1"/>
    <property type="molecule type" value="Genomic_DNA"/>
</dbReference>
<protein>
    <submittedName>
        <fullName evidence="1">Uncharacterized protein</fullName>
    </submittedName>
</protein>
<keyword evidence="2" id="KW-1185">Reference proteome</keyword>
<dbReference type="Proteomes" id="UP000008291">
    <property type="component" value="Chromosome"/>
</dbReference>
<proteinExistence type="predicted"/>
<dbReference type="KEGG" id="tbd:Tbd_2405"/>
<name>Q3SG92_THIDA</name>
<evidence type="ECO:0000313" key="2">
    <source>
        <dbReference type="Proteomes" id="UP000008291"/>
    </source>
</evidence>
<evidence type="ECO:0000313" key="1">
    <source>
        <dbReference type="EMBL" id="AAZ98358.1"/>
    </source>
</evidence>
<dbReference type="AlphaFoldDB" id="Q3SG92"/>
<sequence>MRLRGMIWRPRSDPAARVAASFYTPRPASEWAVVRTGHLCHSVFPSFESCCVVPCWEAAQAPSTARPDRKSSRKDIVARLAPLRTQRSDYAQGYLFSRALVAVIPSAGCGNGIR</sequence>
<gene>
    <name evidence="1" type="ordered locus">Tbd_2405</name>
</gene>
<dbReference type="HOGENOM" id="CLU_2120008_0_0_4"/>